<dbReference type="Proteomes" id="UP000679575">
    <property type="component" value="Chromosome"/>
</dbReference>
<dbReference type="PANTHER" id="PTHR43434">
    <property type="entry name" value="PHOSPHOGLYCOLATE PHOSPHATASE"/>
    <property type="match status" value="1"/>
</dbReference>
<proteinExistence type="predicted"/>
<name>A0ABX7YNU8_9GAMM</name>
<dbReference type="Gene3D" id="1.10.150.240">
    <property type="entry name" value="Putative phosphatase, domain 2"/>
    <property type="match status" value="1"/>
</dbReference>
<dbReference type="EMBL" id="CP073587">
    <property type="protein sequence ID" value="QUN04425.1"/>
    <property type="molecule type" value="Genomic_DNA"/>
</dbReference>
<evidence type="ECO:0000313" key="5">
    <source>
        <dbReference type="EMBL" id="QUN04425.1"/>
    </source>
</evidence>
<keyword evidence="6" id="KW-1185">Reference proteome</keyword>
<dbReference type="InterPro" id="IPR023214">
    <property type="entry name" value="HAD_sf"/>
</dbReference>
<dbReference type="GO" id="GO:0016787">
    <property type="term" value="F:hydrolase activity"/>
    <property type="evidence" value="ECO:0007669"/>
    <property type="project" value="UniProtKB-KW"/>
</dbReference>
<gene>
    <name evidence="5" type="ORF">KDN34_08980</name>
</gene>
<dbReference type="InterPro" id="IPR050155">
    <property type="entry name" value="HAD-like_hydrolase_sf"/>
</dbReference>
<dbReference type="NCBIfam" id="TIGR01549">
    <property type="entry name" value="HAD-SF-IA-v1"/>
    <property type="match status" value="1"/>
</dbReference>
<evidence type="ECO:0000256" key="2">
    <source>
        <dbReference type="ARBA" id="ARBA00022801"/>
    </source>
</evidence>
<evidence type="ECO:0000256" key="1">
    <source>
        <dbReference type="ARBA" id="ARBA00022723"/>
    </source>
</evidence>
<dbReference type="InterPro" id="IPR036412">
    <property type="entry name" value="HAD-like_sf"/>
</dbReference>
<evidence type="ECO:0000256" key="3">
    <source>
        <dbReference type="ARBA" id="ARBA00022842"/>
    </source>
</evidence>
<dbReference type="NCBIfam" id="TIGR01509">
    <property type="entry name" value="HAD-SF-IA-v3"/>
    <property type="match status" value="1"/>
</dbReference>
<evidence type="ECO:0000256" key="4">
    <source>
        <dbReference type="ARBA" id="ARBA00023277"/>
    </source>
</evidence>
<accession>A0ABX7YNU8</accession>
<dbReference type="Pfam" id="PF13419">
    <property type="entry name" value="HAD_2"/>
    <property type="match status" value="1"/>
</dbReference>
<dbReference type="SFLD" id="SFLDG01129">
    <property type="entry name" value="C1.5:_HAD__Beta-PGM__Phosphata"/>
    <property type="match status" value="1"/>
</dbReference>
<dbReference type="Gene3D" id="3.40.50.1000">
    <property type="entry name" value="HAD superfamily/HAD-like"/>
    <property type="match status" value="1"/>
</dbReference>
<keyword evidence="4" id="KW-0119">Carbohydrate metabolism</keyword>
<organism evidence="5 6">
    <name type="scientific">Shewanella yunxiaonensis</name>
    <dbReference type="NCBI Taxonomy" id="2829809"/>
    <lineage>
        <taxon>Bacteria</taxon>
        <taxon>Pseudomonadati</taxon>
        <taxon>Pseudomonadota</taxon>
        <taxon>Gammaproteobacteria</taxon>
        <taxon>Alteromonadales</taxon>
        <taxon>Shewanellaceae</taxon>
        <taxon>Shewanella</taxon>
    </lineage>
</organism>
<keyword evidence="1" id="KW-0479">Metal-binding</keyword>
<dbReference type="InterPro" id="IPR041492">
    <property type="entry name" value="HAD_2"/>
</dbReference>
<dbReference type="RefSeq" id="WP_212593482.1">
    <property type="nucleotide sequence ID" value="NZ_CP073587.1"/>
</dbReference>
<keyword evidence="2 5" id="KW-0378">Hydrolase</keyword>
<protein>
    <submittedName>
        <fullName evidence="5">HAD-IA family hydrolase</fullName>
    </submittedName>
</protein>
<dbReference type="InterPro" id="IPR023198">
    <property type="entry name" value="PGP-like_dom2"/>
</dbReference>
<dbReference type="PANTHER" id="PTHR43434:SF23">
    <property type="entry name" value="PHOSPHOGLYCOLATE PHOSPHATASE"/>
    <property type="match status" value="1"/>
</dbReference>
<keyword evidence="3" id="KW-0460">Magnesium</keyword>
<dbReference type="PRINTS" id="PR00413">
    <property type="entry name" value="HADHALOGNASE"/>
</dbReference>
<dbReference type="InterPro" id="IPR006439">
    <property type="entry name" value="HAD-SF_hydro_IA"/>
</dbReference>
<dbReference type="SFLD" id="SFLDS00003">
    <property type="entry name" value="Haloacid_Dehalogenase"/>
    <property type="match status" value="1"/>
</dbReference>
<dbReference type="SUPFAM" id="SSF56784">
    <property type="entry name" value="HAD-like"/>
    <property type="match status" value="1"/>
</dbReference>
<dbReference type="SFLD" id="SFLDG01135">
    <property type="entry name" value="C1.5.6:_HAD__Beta-PGM__Phospha"/>
    <property type="match status" value="1"/>
</dbReference>
<reference evidence="5 6" key="1">
    <citation type="submission" date="2021-04" db="EMBL/GenBank/DDBJ databases">
        <title>Novel species identification of genus Shewanella.</title>
        <authorList>
            <person name="Liu G."/>
        </authorList>
    </citation>
    <scope>NUCLEOTIDE SEQUENCE [LARGE SCALE GENOMIC DNA]</scope>
    <source>
        <strain evidence="5 6">FJAT-54481</strain>
    </source>
</reference>
<evidence type="ECO:0000313" key="6">
    <source>
        <dbReference type="Proteomes" id="UP000679575"/>
    </source>
</evidence>
<sequence>MLPTTYSALLFDLDGTLVDTAPDLIAAVMATLAESRLESAADFAELRAQASNGSLAMLQAAVPLADQAQQESLRQLMLRHYQQINGSQATLFDGLSGLLSIAAERGIALGVVTNKPAMYSKPLLTKLGLLSKLKSVISADTTCFRKPHPAPMLLAAQQLNAAPENILYIGDAKRDIIAAKAASMPSAAALWGYIDANDDPLQWDADVLLPQPSHLTTLLTKSRMPDR</sequence>